<dbReference type="EMBL" id="ML995833">
    <property type="protein sequence ID" value="KAF2769546.1"/>
    <property type="molecule type" value="Genomic_DNA"/>
</dbReference>
<dbReference type="AlphaFoldDB" id="A0A6G1L9M0"/>
<organism evidence="6 7">
    <name type="scientific">Teratosphaeria nubilosa</name>
    <dbReference type="NCBI Taxonomy" id="161662"/>
    <lineage>
        <taxon>Eukaryota</taxon>
        <taxon>Fungi</taxon>
        <taxon>Dikarya</taxon>
        <taxon>Ascomycota</taxon>
        <taxon>Pezizomycotina</taxon>
        <taxon>Dothideomycetes</taxon>
        <taxon>Dothideomycetidae</taxon>
        <taxon>Mycosphaerellales</taxon>
        <taxon>Teratosphaeriaceae</taxon>
        <taxon>Teratosphaeria</taxon>
    </lineage>
</organism>
<feature type="region of interest" description="Disordered" evidence="4">
    <location>
        <begin position="211"/>
        <end position="265"/>
    </location>
</feature>
<dbReference type="Proteomes" id="UP000799436">
    <property type="component" value="Unassembled WGS sequence"/>
</dbReference>
<evidence type="ECO:0000256" key="2">
    <source>
        <dbReference type="ARBA" id="ARBA00022801"/>
    </source>
</evidence>
<evidence type="ECO:0000259" key="5">
    <source>
        <dbReference type="Pfam" id="PF00135"/>
    </source>
</evidence>
<dbReference type="PANTHER" id="PTHR11559">
    <property type="entry name" value="CARBOXYLESTERASE"/>
    <property type="match status" value="1"/>
</dbReference>
<keyword evidence="7" id="KW-1185">Reference proteome</keyword>
<dbReference type="InterPro" id="IPR019826">
    <property type="entry name" value="Carboxylesterase_B_AS"/>
</dbReference>
<dbReference type="InterPro" id="IPR029058">
    <property type="entry name" value="AB_hydrolase_fold"/>
</dbReference>
<comment type="similarity">
    <text evidence="1 3">Belongs to the type-B carboxylesterase/lipase family.</text>
</comment>
<evidence type="ECO:0000313" key="6">
    <source>
        <dbReference type="EMBL" id="KAF2769546.1"/>
    </source>
</evidence>
<protein>
    <recommendedName>
        <fullName evidence="3">Carboxylic ester hydrolase</fullName>
        <ecNumber evidence="3">3.1.1.-</ecNumber>
    </recommendedName>
</protein>
<dbReference type="Gene3D" id="3.40.50.1820">
    <property type="entry name" value="alpha/beta hydrolase"/>
    <property type="match status" value="1"/>
</dbReference>
<dbReference type="InterPro" id="IPR002018">
    <property type="entry name" value="CarbesteraseB"/>
</dbReference>
<dbReference type="EC" id="3.1.1.-" evidence="3"/>
<dbReference type="OrthoDB" id="3200163at2759"/>
<dbReference type="Pfam" id="PF00135">
    <property type="entry name" value="COesterase"/>
    <property type="match status" value="1"/>
</dbReference>
<dbReference type="PROSITE" id="PS00122">
    <property type="entry name" value="CARBOXYLESTERASE_B_1"/>
    <property type="match status" value="1"/>
</dbReference>
<evidence type="ECO:0000256" key="3">
    <source>
        <dbReference type="RuleBase" id="RU361235"/>
    </source>
</evidence>
<proteinExistence type="inferred from homology"/>
<sequence length="265" mass="28869">MEPKLNRKPSSSVAGPDLTYSETQCLNLNTTVPLANDLKYLPDDRRLPVLVFIDGSGLITGSANWPQYDLAHIAKLGASRGRPFIAVGVNYRPDGTGVSYSDRWHDAELLPNNGLRDQRAALLWIKRYITGFGGDAENVTLAGHSTGAASVSYHMRSKEPLFRRAIFMCGLCLAVRPPTQEEANTHHDATISRSSLALDTPARRNQVWLSGDIYPTSRPNSPSEQERGTGPALPRAKGTDLLPPLIPKDVQTSIDSQRLNGAEAS</sequence>
<evidence type="ECO:0000313" key="7">
    <source>
        <dbReference type="Proteomes" id="UP000799436"/>
    </source>
</evidence>
<keyword evidence="2 3" id="KW-0378">Hydrolase</keyword>
<feature type="compositionally biased region" description="Polar residues" evidence="4">
    <location>
        <begin position="250"/>
        <end position="259"/>
    </location>
</feature>
<dbReference type="SUPFAM" id="SSF53474">
    <property type="entry name" value="alpha/beta-Hydrolases"/>
    <property type="match status" value="1"/>
</dbReference>
<feature type="domain" description="Carboxylesterase type B" evidence="5">
    <location>
        <begin position="21"/>
        <end position="174"/>
    </location>
</feature>
<accession>A0A6G1L9M0</accession>
<name>A0A6G1L9M0_9PEZI</name>
<dbReference type="InterPro" id="IPR050309">
    <property type="entry name" value="Type-B_Carboxylest/Lipase"/>
</dbReference>
<evidence type="ECO:0000256" key="1">
    <source>
        <dbReference type="ARBA" id="ARBA00005964"/>
    </source>
</evidence>
<gene>
    <name evidence="6" type="ORF">EJ03DRAFT_351277</name>
</gene>
<dbReference type="GO" id="GO:0016787">
    <property type="term" value="F:hydrolase activity"/>
    <property type="evidence" value="ECO:0007669"/>
    <property type="project" value="UniProtKB-KW"/>
</dbReference>
<evidence type="ECO:0000256" key="4">
    <source>
        <dbReference type="SAM" id="MobiDB-lite"/>
    </source>
</evidence>
<reference evidence="6" key="1">
    <citation type="journal article" date="2020" name="Stud. Mycol.">
        <title>101 Dothideomycetes genomes: a test case for predicting lifestyles and emergence of pathogens.</title>
        <authorList>
            <person name="Haridas S."/>
            <person name="Albert R."/>
            <person name="Binder M."/>
            <person name="Bloem J."/>
            <person name="Labutti K."/>
            <person name="Salamov A."/>
            <person name="Andreopoulos B."/>
            <person name="Baker S."/>
            <person name="Barry K."/>
            <person name="Bills G."/>
            <person name="Bluhm B."/>
            <person name="Cannon C."/>
            <person name="Castanera R."/>
            <person name="Culley D."/>
            <person name="Daum C."/>
            <person name="Ezra D."/>
            <person name="Gonzalez J."/>
            <person name="Henrissat B."/>
            <person name="Kuo A."/>
            <person name="Liang C."/>
            <person name="Lipzen A."/>
            <person name="Lutzoni F."/>
            <person name="Magnuson J."/>
            <person name="Mondo S."/>
            <person name="Nolan M."/>
            <person name="Ohm R."/>
            <person name="Pangilinan J."/>
            <person name="Park H.-J."/>
            <person name="Ramirez L."/>
            <person name="Alfaro M."/>
            <person name="Sun H."/>
            <person name="Tritt A."/>
            <person name="Yoshinaga Y."/>
            <person name="Zwiers L.-H."/>
            <person name="Turgeon B."/>
            <person name="Goodwin S."/>
            <person name="Spatafora J."/>
            <person name="Crous P."/>
            <person name="Grigoriev I."/>
        </authorList>
    </citation>
    <scope>NUCLEOTIDE SEQUENCE</scope>
    <source>
        <strain evidence="6">CBS 116005</strain>
    </source>
</reference>